<accession>A0A1J4RUG8</accession>
<evidence type="ECO:0008006" key="3">
    <source>
        <dbReference type="Google" id="ProtNLM"/>
    </source>
</evidence>
<name>A0A1J4RUG8_9BACT</name>
<comment type="caution">
    <text evidence="1">The sequence shown here is derived from an EMBL/GenBank/DDBJ whole genome shotgun (WGS) entry which is preliminary data.</text>
</comment>
<evidence type="ECO:0000313" key="1">
    <source>
        <dbReference type="EMBL" id="OIN90995.1"/>
    </source>
</evidence>
<sequence>MKPTKILTQTQLNFLDLFSASNLTTHFYLSGGTALTGFYLPYRFSKDLDFFSEKEFDVQTIITFLKGVKNKLGYSQLDINTSFNRNLIFLKFENSVLKTEFTYYPFPQVTTPSKYKKVSVDSLEDIAINKLFTIYQKPRSRDFIDLYMICQKESLSIPCLILKAKVKFDWHVDPIKLGAQFLLCQEVKDFPNLIVKLKEFTWQNFFLAEAKKLSTQILSH</sequence>
<organism evidence="1 2">
    <name type="scientific">Candidatus Collierbacteria bacterium CG1_02_44_10</name>
    <dbReference type="NCBI Taxonomy" id="1805087"/>
    <lineage>
        <taxon>Bacteria</taxon>
        <taxon>Candidatus Collieribacteriota</taxon>
    </lineage>
</organism>
<proteinExistence type="predicted"/>
<dbReference type="AlphaFoldDB" id="A0A1J4RUG8"/>
<protein>
    <recommendedName>
        <fullName evidence="3">Nucleotidyl transferase AbiEii/AbiGii toxin family protein</fullName>
    </recommendedName>
</protein>
<dbReference type="Proteomes" id="UP000182345">
    <property type="component" value="Unassembled WGS sequence"/>
</dbReference>
<dbReference type="InterPro" id="IPR014942">
    <property type="entry name" value="AbiEii"/>
</dbReference>
<dbReference type="Pfam" id="PF08843">
    <property type="entry name" value="AbiEii"/>
    <property type="match status" value="1"/>
</dbReference>
<evidence type="ECO:0000313" key="2">
    <source>
        <dbReference type="Proteomes" id="UP000182345"/>
    </source>
</evidence>
<reference evidence="1 2" key="1">
    <citation type="journal article" date="2016" name="Environ. Microbiol.">
        <title>Genomic resolution of a cold subsurface aquifer community provides metabolic insights for novel microbes adapted to high CO concentrations.</title>
        <authorList>
            <person name="Probst A.J."/>
            <person name="Castelle C.J."/>
            <person name="Singh A."/>
            <person name="Brown C.T."/>
            <person name="Anantharaman K."/>
            <person name="Sharon I."/>
            <person name="Hug L.A."/>
            <person name="Burstein D."/>
            <person name="Emerson J.B."/>
            <person name="Thomas B.C."/>
            <person name="Banfield J.F."/>
        </authorList>
    </citation>
    <scope>NUCLEOTIDE SEQUENCE [LARGE SCALE GENOMIC DNA]</scope>
    <source>
        <strain evidence="1">CG1_02_44_10</strain>
    </source>
</reference>
<gene>
    <name evidence="1" type="ORF">AUJ42_02370</name>
</gene>
<dbReference type="EMBL" id="MNUK01000055">
    <property type="protein sequence ID" value="OIN90995.1"/>
    <property type="molecule type" value="Genomic_DNA"/>
</dbReference>
<dbReference type="Gene3D" id="3.10.450.620">
    <property type="entry name" value="JHP933, nucleotidyltransferase-like core domain"/>
    <property type="match status" value="1"/>
</dbReference>